<dbReference type="Gene3D" id="3.90.1150.10">
    <property type="entry name" value="Aspartate Aminotransferase, domain 1"/>
    <property type="match status" value="1"/>
</dbReference>
<dbReference type="PANTHER" id="PTHR30244">
    <property type="entry name" value="TRANSAMINASE"/>
    <property type="match status" value="1"/>
</dbReference>
<evidence type="ECO:0000256" key="1">
    <source>
        <dbReference type="ARBA" id="ARBA00001933"/>
    </source>
</evidence>
<dbReference type="GO" id="GO:0030170">
    <property type="term" value="F:pyridoxal phosphate binding"/>
    <property type="evidence" value="ECO:0007669"/>
    <property type="project" value="TreeGrafter"/>
</dbReference>
<reference evidence="6" key="1">
    <citation type="submission" date="2017-09" db="EMBL/GenBank/DDBJ databases">
        <title>Depth-based differentiation of microbial function through sediment-hosted aquifers and enrichment of novel symbionts in the deep terrestrial subsurface.</title>
        <authorList>
            <person name="Probst A.J."/>
            <person name="Ladd B."/>
            <person name="Jarett J.K."/>
            <person name="Geller-Mcgrath D.E."/>
            <person name="Sieber C.M.K."/>
            <person name="Emerson J.B."/>
            <person name="Anantharaman K."/>
            <person name="Thomas B.C."/>
            <person name="Malmstrom R."/>
            <person name="Stieglmeier M."/>
            <person name="Klingl A."/>
            <person name="Woyke T."/>
            <person name="Ryan C.M."/>
            <person name="Banfield J.F."/>
        </authorList>
    </citation>
    <scope>NUCLEOTIDE SEQUENCE [LARGE SCALE GENOMIC DNA]</scope>
</reference>
<dbReference type="InterPro" id="IPR000653">
    <property type="entry name" value="DegT/StrS_aminotransferase"/>
</dbReference>
<keyword evidence="2 4" id="KW-0663">Pyridoxal phosphate</keyword>
<gene>
    <name evidence="5" type="ORF">CO030_03540</name>
</gene>
<dbReference type="InterPro" id="IPR015424">
    <property type="entry name" value="PyrdxlP-dep_Trfase"/>
</dbReference>
<comment type="cofactor">
    <cofactor evidence="1">
        <name>pyridoxal 5'-phosphate</name>
        <dbReference type="ChEBI" id="CHEBI:597326"/>
    </cofactor>
</comment>
<comment type="caution">
    <text evidence="5">The sequence shown here is derived from an EMBL/GenBank/DDBJ whole genome shotgun (WGS) entry which is preliminary data.</text>
</comment>
<comment type="similarity">
    <text evidence="3 4">Belongs to the DegT/DnrJ/EryC1 family.</text>
</comment>
<proteinExistence type="inferred from homology"/>
<dbReference type="PANTHER" id="PTHR30244:SF34">
    <property type="entry name" value="DTDP-4-AMINO-4,6-DIDEOXYGALACTOSE TRANSAMINASE"/>
    <property type="match status" value="1"/>
</dbReference>
<accession>A0A2M8F9A6</accession>
<evidence type="ECO:0000256" key="2">
    <source>
        <dbReference type="ARBA" id="ARBA00022898"/>
    </source>
</evidence>
<organism evidence="5 6">
    <name type="scientific">Candidatus Magasanikbacteria bacterium CG_4_9_14_0_2_um_filter_42_11</name>
    <dbReference type="NCBI Taxonomy" id="1974643"/>
    <lineage>
        <taxon>Bacteria</taxon>
        <taxon>Candidatus Magasanikiibacteriota</taxon>
    </lineage>
</organism>
<dbReference type="InterPro" id="IPR015421">
    <property type="entry name" value="PyrdxlP-dep_Trfase_major"/>
</dbReference>
<dbReference type="FunFam" id="3.40.640.10:FF:000079">
    <property type="entry name" value="LPS biosynthesis protein"/>
    <property type="match status" value="1"/>
</dbReference>
<dbReference type="Proteomes" id="UP000231456">
    <property type="component" value="Unassembled WGS sequence"/>
</dbReference>
<dbReference type="PIRSF" id="PIRSF000390">
    <property type="entry name" value="PLP_StrS"/>
    <property type="match status" value="1"/>
</dbReference>
<dbReference type="GO" id="GO:0000271">
    <property type="term" value="P:polysaccharide biosynthetic process"/>
    <property type="evidence" value="ECO:0007669"/>
    <property type="project" value="TreeGrafter"/>
</dbReference>
<evidence type="ECO:0000313" key="5">
    <source>
        <dbReference type="EMBL" id="PJC52312.1"/>
    </source>
</evidence>
<dbReference type="Pfam" id="PF01041">
    <property type="entry name" value="DegT_DnrJ_EryC1"/>
    <property type="match status" value="1"/>
</dbReference>
<dbReference type="GO" id="GO:0008483">
    <property type="term" value="F:transaminase activity"/>
    <property type="evidence" value="ECO:0007669"/>
    <property type="project" value="TreeGrafter"/>
</dbReference>
<sequence length="435" mass="49618">MNDALKQAVTEAYKEKFPEKPFIPGESFVPVSGKVFDEHEMLNMVEAVMEGWWTEGKFSNFFEQRIAKWLDVKYAVLVNSGSSANLVAFSALTSMKLKEKRLKPGDEVISVAAGFPTTVNPIIQHGLIPVFVDVELGTYNVSIEEIKQAITPKTRAIFLAHTLGNPYDLDEIAALCEEHDLWFIEDNCDGLGSIYNGKKTGTFGHVATCSFYPAHHITMGEGGAVFTNNPRLFKIIKSIRDWGRDCWCPTGKDNTCGKRFGWQLGDLPFGYDHKYTYSELGYNLKVTDIQAALGLAQLEKLDTFVAKRKENFAYLYEHLKKFEEYFILPQWSEKAEPSWFGFLLTVKEDAGFTRKDIIQFLNQNRIGTRLLFAGNLIKQPYFVERDIPHRIQGSLHNTDIIMNQTFWIGVYPTLNTTMLDYVIQTFDDFIKQLKV</sequence>
<dbReference type="SUPFAM" id="SSF53383">
    <property type="entry name" value="PLP-dependent transferases"/>
    <property type="match status" value="1"/>
</dbReference>
<dbReference type="InterPro" id="IPR015422">
    <property type="entry name" value="PyrdxlP-dep_Trfase_small"/>
</dbReference>
<dbReference type="CDD" id="cd00616">
    <property type="entry name" value="AHBA_syn"/>
    <property type="match status" value="1"/>
</dbReference>
<protein>
    <submittedName>
        <fullName evidence="5">Lipopolysaccharide biosynthesis protein RfbH</fullName>
    </submittedName>
</protein>
<dbReference type="AlphaFoldDB" id="A0A2M8F9A6"/>
<evidence type="ECO:0000313" key="6">
    <source>
        <dbReference type="Proteomes" id="UP000231456"/>
    </source>
</evidence>
<name>A0A2M8F9A6_9BACT</name>
<dbReference type="Gene3D" id="3.40.640.10">
    <property type="entry name" value="Type I PLP-dependent aspartate aminotransferase-like (Major domain)"/>
    <property type="match status" value="1"/>
</dbReference>
<evidence type="ECO:0000256" key="4">
    <source>
        <dbReference type="RuleBase" id="RU004508"/>
    </source>
</evidence>
<dbReference type="NCBIfam" id="NF011936">
    <property type="entry name" value="PRK15407.1"/>
    <property type="match status" value="1"/>
</dbReference>
<evidence type="ECO:0000256" key="3">
    <source>
        <dbReference type="ARBA" id="ARBA00037999"/>
    </source>
</evidence>
<dbReference type="EMBL" id="PFRH01000113">
    <property type="protein sequence ID" value="PJC52312.1"/>
    <property type="molecule type" value="Genomic_DNA"/>
</dbReference>